<evidence type="ECO:0000256" key="2">
    <source>
        <dbReference type="ARBA" id="ARBA00022692"/>
    </source>
</evidence>
<evidence type="ECO:0000313" key="5">
    <source>
        <dbReference type="EMBL" id="EFI6955731.1"/>
    </source>
</evidence>
<sequence length="27" mass="2838">HVPAGKWVFYGLAAILTVVTLIGVVTI</sequence>
<gene>
    <name evidence="5" type="ORF">BCB93_005557</name>
</gene>
<keyword evidence="1" id="KW-1003">Cell membrane</keyword>
<proteinExistence type="predicted"/>
<dbReference type="SUPFAM" id="SSF81343">
    <property type="entry name" value="Fumarate reductase respiratory complex transmembrane subunits"/>
    <property type="match status" value="1"/>
</dbReference>
<protein>
    <submittedName>
        <fullName evidence="5">Fumarate reductase subunit D</fullName>
    </submittedName>
</protein>
<evidence type="ECO:0000313" key="6">
    <source>
        <dbReference type="Proteomes" id="UP000775646"/>
    </source>
</evidence>
<dbReference type="AlphaFoldDB" id="A0AAI9BCI3"/>
<keyword evidence="2 4" id="KW-0812">Transmembrane</keyword>
<accession>A0AAI9BCI3</accession>
<evidence type="ECO:0000256" key="3">
    <source>
        <dbReference type="ARBA" id="ARBA00022989"/>
    </source>
</evidence>
<organism evidence="5 6">
    <name type="scientific">Escherichia coli</name>
    <dbReference type="NCBI Taxonomy" id="562"/>
    <lineage>
        <taxon>Bacteria</taxon>
        <taxon>Pseudomonadati</taxon>
        <taxon>Pseudomonadota</taxon>
        <taxon>Gammaproteobacteria</taxon>
        <taxon>Enterobacterales</taxon>
        <taxon>Enterobacteriaceae</taxon>
        <taxon>Escherichia</taxon>
    </lineage>
</organism>
<feature type="transmembrane region" description="Helical" evidence="4">
    <location>
        <begin position="7"/>
        <end position="26"/>
    </location>
</feature>
<dbReference type="GO" id="GO:0016020">
    <property type="term" value="C:membrane"/>
    <property type="evidence" value="ECO:0007669"/>
    <property type="project" value="InterPro"/>
</dbReference>
<evidence type="ECO:0000256" key="1">
    <source>
        <dbReference type="ARBA" id="ARBA00022519"/>
    </source>
</evidence>
<dbReference type="EMBL" id="AASZRA010000214">
    <property type="protein sequence ID" value="EFI6955731.1"/>
    <property type="molecule type" value="Genomic_DNA"/>
</dbReference>
<evidence type="ECO:0000256" key="4">
    <source>
        <dbReference type="SAM" id="Phobius"/>
    </source>
</evidence>
<comment type="caution">
    <text evidence="5">The sequence shown here is derived from an EMBL/GenBank/DDBJ whole genome shotgun (WGS) entry which is preliminary data.</text>
</comment>
<keyword evidence="3 4" id="KW-1133">Transmembrane helix</keyword>
<name>A0AAI9BCI3_ECOLX</name>
<keyword evidence="1" id="KW-0997">Cell inner membrane</keyword>
<feature type="non-terminal residue" evidence="5">
    <location>
        <position position="1"/>
    </location>
</feature>
<dbReference type="InterPro" id="IPR034804">
    <property type="entry name" value="SQR/QFR_C/D"/>
</dbReference>
<keyword evidence="4" id="KW-0472">Membrane</keyword>
<dbReference type="Proteomes" id="UP000775646">
    <property type="component" value="Unassembled WGS sequence"/>
</dbReference>
<reference evidence="5" key="1">
    <citation type="submission" date="2020-02" db="EMBL/GenBank/DDBJ databases">
        <authorList>
            <consortium name="GenomeTrakr network: Whole genome sequencing for foodborne pathogen traceback"/>
        </authorList>
    </citation>
    <scope>NUCLEOTIDE SEQUENCE</scope>
    <source>
        <strain evidence="5">CFSAN046653</strain>
    </source>
</reference>